<dbReference type="EMBL" id="JAGMWT010000014">
    <property type="protein sequence ID" value="KAH7117119.1"/>
    <property type="molecule type" value="Genomic_DNA"/>
</dbReference>
<evidence type="ECO:0000256" key="1">
    <source>
        <dbReference type="SAM" id="MobiDB-lite"/>
    </source>
</evidence>
<sequence length="99" mass="11292">MISSYHRALLLLLTCAEYYTSETKEHAEVSIFPFHASCRWLRLTSPPEAEKRLKAHKPRSIASFNHNPSPVSARKEPNLREGSACRRILYKGPFVPGKL</sequence>
<keyword evidence="4" id="KW-1185">Reference proteome</keyword>
<dbReference type="Proteomes" id="UP000700596">
    <property type="component" value="Unassembled WGS sequence"/>
</dbReference>
<comment type="caution">
    <text evidence="3">The sequence shown here is derived from an EMBL/GenBank/DDBJ whole genome shotgun (WGS) entry which is preliminary data.</text>
</comment>
<name>A0A9P9DDU4_9PLEO</name>
<evidence type="ECO:0000313" key="4">
    <source>
        <dbReference type="Proteomes" id="UP000700596"/>
    </source>
</evidence>
<evidence type="ECO:0000313" key="3">
    <source>
        <dbReference type="EMBL" id="KAH7117119.1"/>
    </source>
</evidence>
<organism evidence="3 4">
    <name type="scientific">Dendryphion nanum</name>
    <dbReference type="NCBI Taxonomy" id="256645"/>
    <lineage>
        <taxon>Eukaryota</taxon>
        <taxon>Fungi</taxon>
        <taxon>Dikarya</taxon>
        <taxon>Ascomycota</taxon>
        <taxon>Pezizomycotina</taxon>
        <taxon>Dothideomycetes</taxon>
        <taxon>Pleosporomycetidae</taxon>
        <taxon>Pleosporales</taxon>
        <taxon>Torulaceae</taxon>
        <taxon>Dendryphion</taxon>
    </lineage>
</organism>
<evidence type="ECO:0008006" key="5">
    <source>
        <dbReference type="Google" id="ProtNLM"/>
    </source>
</evidence>
<proteinExistence type="predicted"/>
<feature type="signal peptide" evidence="2">
    <location>
        <begin position="1"/>
        <end position="23"/>
    </location>
</feature>
<dbReference type="AlphaFoldDB" id="A0A9P9DDU4"/>
<feature type="region of interest" description="Disordered" evidence="1">
    <location>
        <begin position="55"/>
        <end position="79"/>
    </location>
</feature>
<protein>
    <recommendedName>
        <fullName evidence="5">Secreted protein</fullName>
    </recommendedName>
</protein>
<feature type="chain" id="PRO_5040399914" description="Secreted protein" evidence="2">
    <location>
        <begin position="24"/>
        <end position="99"/>
    </location>
</feature>
<evidence type="ECO:0000256" key="2">
    <source>
        <dbReference type="SAM" id="SignalP"/>
    </source>
</evidence>
<gene>
    <name evidence="3" type="ORF">B0J11DRAFT_109539</name>
</gene>
<accession>A0A9P9DDU4</accession>
<reference evidence="3" key="1">
    <citation type="journal article" date="2021" name="Nat. Commun.">
        <title>Genetic determinants of endophytism in the Arabidopsis root mycobiome.</title>
        <authorList>
            <person name="Mesny F."/>
            <person name="Miyauchi S."/>
            <person name="Thiergart T."/>
            <person name="Pickel B."/>
            <person name="Atanasova L."/>
            <person name="Karlsson M."/>
            <person name="Huettel B."/>
            <person name="Barry K.W."/>
            <person name="Haridas S."/>
            <person name="Chen C."/>
            <person name="Bauer D."/>
            <person name="Andreopoulos W."/>
            <person name="Pangilinan J."/>
            <person name="LaButti K."/>
            <person name="Riley R."/>
            <person name="Lipzen A."/>
            <person name="Clum A."/>
            <person name="Drula E."/>
            <person name="Henrissat B."/>
            <person name="Kohler A."/>
            <person name="Grigoriev I.V."/>
            <person name="Martin F.M."/>
            <person name="Hacquard S."/>
        </authorList>
    </citation>
    <scope>NUCLEOTIDE SEQUENCE</scope>
    <source>
        <strain evidence="3">MPI-CAGE-CH-0243</strain>
    </source>
</reference>
<keyword evidence="2" id="KW-0732">Signal</keyword>